<evidence type="ECO:0000313" key="2">
    <source>
        <dbReference type="EMBL" id="KAJ7613945.1"/>
    </source>
</evidence>
<name>A0AAD7B908_9AGAR</name>
<evidence type="ECO:0000256" key="1">
    <source>
        <dbReference type="SAM" id="SignalP"/>
    </source>
</evidence>
<reference evidence="2" key="1">
    <citation type="submission" date="2023-03" db="EMBL/GenBank/DDBJ databases">
        <title>Massive genome expansion in bonnet fungi (Mycena s.s.) driven by repeated elements and novel gene families across ecological guilds.</title>
        <authorList>
            <consortium name="Lawrence Berkeley National Laboratory"/>
            <person name="Harder C.B."/>
            <person name="Miyauchi S."/>
            <person name="Viragh M."/>
            <person name="Kuo A."/>
            <person name="Thoen E."/>
            <person name="Andreopoulos B."/>
            <person name="Lu D."/>
            <person name="Skrede I."/>
            <person name="Drula E."/>
            <person name="Henrissat B."/>
            <person name="Morin E."/>
            <person name="Kohler A."/>
            <person name="Barry K."/>
            <person name="LaButti K."/>
            <person name="Morin E."/>
            <person name="Salamov A."/>
            <person name="Lipzen A."/>
            <person name="Mereny Z."/>
            <person name="Hegedus B."/>
            <person name="Baldrian P."/>
            <person name="Stursova M."/>
            <person name="Weitz H."/>
            <person name="Taylor A."/>
            <person name="Grigoriev I.V."/>
            <person name="Nagy L.G."/>
            <person name="Martin F."/>
            <person name="Kauserud H."/>
        </authorList>
    </citation>
    <scope>NUCLEOTIDE SEQUENCE</scope>
    <source>
        <strain evidence="2">9284</strain>
    </source>
</reference>
<feature type="signal peptide" evidence="1">
    <location>
        <begin position="1"/>
        <end position="23"/>
    </location>
</feature>
<keyword evidence="1" id="KW-0732">Signal</keyword>
<protein>
    <recommendedName>
        <fullName evidence="4">Secreted protein</fullName>
    </recommendedName>
</protein>
<evidence type="ECO:0000313" key="3">
    <source>
        <dbReference type="Proteomes" id="UP001221142"/>
    </source>
</evidence>
<proteinExistence type="predicted"/>
<evidence type="ECO:0008006" key="4">
    <source>
        <dbReference type="Google" id="ProtNLM"/>
    </source>
</evidence>
<accession>A0AAD7B908</accession>
<feature type="chain" id="PRO_5042277976" description="Secreted protein" evidence="1">
    <location>
        <begin position="24"/>
        <end position="86"/>
    </location>
</feature>
<comment type="caution">
    <text evidence="2">The sequence shown here is derived from an EMBL/GenBank/DDBJ whole genome shotgun (WGS) entry which is preliminary data.</text>
</comment>
<gene>
    <name evidence="2" type="ORF">FB45DRAFT_259658</name>
</gene>
<dbReference type="AlphaFoldDB" id="A0AAD7B908"/>
<keyword evidence="3" id="KW-1185">Reference proteome</keyword>
<organism evidence="2 3">
    <name type="scientific">Roridomyces roridus</name>
    <dbReference type="NCBI Taxonomy" id="1738132"/>
    <lineage>
        <taxon>Eukaryota</taxon>
        <taxon>Fungi</taxon>
        <taxon>Dikarya</taxon>
        <taxon>Basidiomycota</taxon>
        <taxon>Agaricomycotina</taxon>
        <taxon>Agaricomycetes</taxon>
        <taxon>Agaricomycetidae</taxon>
        <taxon>Agaricales</taxon>
        <taxon>Marasmiineae</taxon>
        <taxon>Mycenaceae</taxon>
        <taxon>Roridomyces</taxon>
    </lineage>
</organism>
<sequence length="86" mass="8993">MGYCLKSVKIVIHLTALLTRGAALCRPQVFVSLSSPPSRMALISNCSGVTLSGGTYTNVHGNLVNIFNEGRGTRGGRLSAISSTGR</sequence>
<dbReference type="Proteomes" id="UP001221142">
    <property type="component" value="Unassembled WGS sequence"/>
</dbReference>
<dbReference type="EMBL" id="JARKIF010000027">
    <property type="protein sequence ID" value="KAJ7613945.1"/>
    <property type="molecule type" value="Genomic_DNA"/>
</dbReference>